<gene>
    <name evidence="2" type="ORF">Tci_651800</name>
</gene>
<organism evidence="2">
    <name type="scientific">Tanacetum cinerariifolium</name>
    <name type="common">Dalmatian daisy</name>
    <name type="synonym">Chrysanthemum cinerariifolium</name>
    <dbReference type="NCBI Taxonomy" id="118510"/>
    <lineage>
        <taxon>Eukaryota</taxon>
        <taxon>Viridiplantae</taxon>
        <taxon>Streptophyta</taxon>
        <taxon>Embryophyta</taxon>
        <taxon>Tracheophyta</taxon>
        <taxon>Spermatophyta</taxon>
        <taxon>Magnoliopsida</taxon>
        <taxon>eudicotyledons</taxon>
        <taxon>Gunneridae</taxon>
        <taxon>Pentapetalae</taxon>
        <taxon>asterids</taxon>
        <taxon>campanulids</taxon>
        <taxon>Asterales</taxon>
        <taxon>Asteraceae</taxon>
        <taxon>Asteroideae</taxon>
        <taxon>Anthemideae</taxon>
        <taxon>Anthemidinae</taxon>
        <taxon>Tanacetum</taxon>
    </lineage>
</organism>
<sequence length="223" mass="24765">MRKQESLVSKGTTLEDCMVTDLEELEACLVIEGAALEACLVNEGITLNDNMSVTESSGTESENSSLVTPLSKSEDENRSSDKDCISSRNECSRSGNESRSSDYESTSSGNDAYANIGPSYDSDTMTEVPHLSDDTFEKVFAHGIQSHEQPESIPDTYKVNENNSNIIYDIPNMDPDRDKEEHDDFDYEQQRASFASWINNLLTPSNFHAVKPTIWVLSHSTIT</sequence>
<dbReference type="AlphaFoldDB" id="A0A699KAX4"/>
<dbReference type="EMBL" id="BKCJ010489995">
    <property type="protein sequence ID" value="GFA79828.1"/>
    <property type="molecule type" value="Genomic_DNA"/>
</dbReference>
<name>A0A699KAX4_TANCI</name>
<feature type="compositionally biased region" description="Polar residues" evidence="1">
    <location>
        <begin position="86"/>
        <end position="97"/>
    </location>
</feature>
<comment type="caution">
    <text evidence="2">The sequence shown here is derived from an EMBL/GenBank/DDBJ whole genome shotgun (WGS) entry which is preliminary data.</text>
</comment>
<feature type="compositionally biased region" description="Low complexity" evidence="1">
    <location>
        <begin position="52"/>
        <end position="65"/>
    </location>
</feature>
<evidence type="ECO:0000256" key="1">
    <source>
        <dbReference type="SAM" id="MobiDB-lite"/>
    </source>
</evidence>
<protein>
    <submittedName>
        <fullName evidence="2">Uncharacterized protein</fullName>
    </submittedName>
</protein>
<accession>A0A699KAX4</accession>
<feature type="region of interest" description="Disordered" evidence="1">
    <location>
        <begin position="52"/>
        <end position="128"/>
    </location>
</feature>
<proteinExistence type="predicted"/>
<feature type="compositionally biased region" description="Basic and acidic residues" evidence="1">
    <location>
        <begin position="72"/>
        <end position="85"/>
    </location>
</feature>
<reference evidence="2" key="1">
    <citation type="journal article" date="2019" name="Sci. Rep.">
        <title>Draft genome of Tanacetum cinerariifolium, the natural source of mosquito coil.</title>
        <authorList>
            <person name="Yamashiro T."/>
            <person name="Shiraishi A."/>
            <person name="Satake H."/>
            <person name="Nakayama K."/>
        </authorList>
    </citation>
    <scope>NUCLEOTIDE SEQUENCE</scope>
</reference>
<evidence type="ECO:0000313" key="2">
    <source>
        <dbReference type="EMBL" id="GFA79828.1"/>
    </source>
</evidence>